<organism evidence="2 3">
    <name type="scientific">Trypanosoma congolense (strain IL3000)</name>
    <dbReference type="NCBI Taxonomy" id="1068625"/>
    <lineage>
        <taxon>Eukaryota</taxon>
        <taxon>Discoba</taxon>
        <taxon>Euglenozoa</taxon>
        <taxon>Kinetoplastea</taxon>
        <taxon>Metakinetoplastina</taxon>
        <taxon>Trypanosomatida</taxon>
        <taxon>Trypanosomatidae</taxon>
        <taxon>Trypanosoma</taxon>
        <taxon>Nannomonas</taxon>
    </lineage>
</organism>
<accession>F9W7H0</accession>
<evidence type="ECO:0000256" key="1">
    <source>
        <dbReference type="SAM" id="Phobius"/>
    </source>
</evidence>
<reference evidence="2 3" key="2">
    <citation type="journal article" date="2012" name="Proc. Natl. Acad. Sci. U.S.A.">
        <title>Antigenic diversity is generated by distinct evolutionary mechanisms in African trypanosome species.</title>
        <authorList>
            <person name="Jackson A.P."/>
            <person name="Berry A."/>
            <person name="Aslett M."/>
            <person name="Allison H.C."/>
            <person name="Burton P."/>
            <person name="Vavrova-Anderson J."/>
            <person name="Brown R."/>
            <person name="Browne H."/>
            <person name="Corton N."/>
            <person name="Hauser H."/>
            <person name="Gamble J."/>
            <person name="Gilderthorp R."/>
            <person name="Marcello L."/>
            <person name="McQuillan J."/>
            <person name="Otto T.D."/>
            <person name="Quail M.A."/>
            <person name="Sanders M.J."/>
            <person name="van Tonder A."/>
            <person name="Ginger M.L."/>
            <person name="Field M.C."/>
            <person name="Barry J.D."/>
            <person name="Hertz-Fowler C."/>
            <person name="Berriman M."/>
        </authorList>
    </citation>
    <scope>NUCLEOTIDE SEQUENCE [LARGE SCALE GENOMIC DNA]</scope>
    <source>
        <strain evidence="2 3">IL3000</strain>
    </source>
</reference>
<reference evidence="3" key="1">
    <citation type="submission" date="2011-07" db="EMBL/GenBank/DDBJ databases">
        <title>Divergent evolution of antigenic variation in African trypanosomes.</title>
        <authorList>
            <person name="Jackson A.P."/>
            <person name="Berry A."/>
            <person name="Allison H.C."/>
            <person name="Burton P."/>
            <person name="Anderson J."/>
            <person name="Aslett M."/>
            <person name="Brown R."/>
            <person name="Corton N."/>
            <person name="Harris D."/>
            <person name="Hauser H."/>
            <person name="Gamble J."/>
            <person name="Gilderthorp R."/>
            <person name="McQuillan J."/>
            <person name="Quail M.A."/>
            <person name="Sanders M."/>
            <person name="Van Tonder A."/>
            <person name="Ginger M.L."/>
            <person name="Donelson J.E."/>
            <person name="Field M.C."/>
            <person name="Barry J.D."/>
            <person name="Berriman M."/>
            <person name="Hertz-Fowler C."/>
        </authorList>
    </citation>
    <scope>NUCLEOTIDE SEQUENCE [LARGE SCALE GENOMIC DNA]</scope>
    <source>
        <strain evidence="3">IL3000</strain>
    </source>
</reference>
<feature type="transmembrane region" description="Helical" evidence="1">
    <location>
        <begin position="31"/>
        <end position="57"/>
    </location>
</feature>
<proteinExistence type="predicted"/>
<dbReference type="VEuPathDB" id="TriTrypDB:TcIL3000_0_39160"/>
<comment type="caution">
    <text evidence="2">The sequence shown here is derived from an EMBL/GenBank/DDBJ whole genome shotgun (WGS) entry which is preliminary data.</text>
</comment>
<dbReference type="EMBL" id="CAEQ01001032">
    <property type="protein sequence ID" value="CCD13136.1"/>
    <property type="molecule type" value="Genomic_DNA"/>
</dbReference>
<keyword evidence="1" id="KW-0472">Membrane</keyword>
<evidence type="ECO:0000313" key="3">
    <source>
        <dbReference type="Proteomes" id="UP000000702"/>
    </source>
</evidence>
<name>F9W7H0_TRYCI</name>
<dbReference type="Proteomes" id="UP000000702">
    <property type="component" value="Unassembled WGS sequence"/>
</dbReference>
<protein>
    <submittedName>
        <fullName evidence="2">WGS project CAEQ00000000 data, annotated contig 1611</fullName>
    </submittedName>
</protein>
<sequence length="166" mass="18794">MNCPLLALIVFSHCSSPTARSLYRICIPILITDIVCVCVFPNSLFPLFLSFVVWCVWESSEDNQRSGGRLTYPLTATATRIAAWRVVSKLFAKRIVALLFLLFYSFRYFLLLFSLISLSLFHGACATRAVAMTRHALTFQGLSPSWWPELTLACTIVTFTHCFCLH</sequence>
<feature type="transmembrane region" description="Helical" evidence="1">
    <location>
        <begin position="95"/>
        <end position="121"/>
    </location>
</feature>
<gene>
    <name evidence="2" type="ORF">TCIL3000_0_39160</name>
</gene>
<evidence type="ECO:0000313" key="2">
    <source>
        <dbReference type="EMBL" id="CCD13136.1"/>
    </source>
</evidence>
<keyword evidence="3" id="KW-1185">Reference proteome</keyword>
<keyword evidence="1" id="KW-0812">Transmembrane</keyword>
<dbReference type="AlphaFoldDB" id="F9W7H0"/>
<keyword evidence="1" id="KW-1133">Transmembrane helix</keyword>